<accession>A0A0B0NUK5</accession>
<sequence length="32" mass="3680">MSHMAKNTPMSQALWTFKMGHIVVFQPVSYLV</sequence>
<proteinExistence type="predicted"/>
<organism evidence="1 2">
    <name type="scientific">Gossypium arboreum</name>
    <name type="common">Tree cotton</name>
    <name type="synonym">Gossypium nanking</name>
    <dbReference type="NCBI Taxonomy" id="29729"/>
    <lineage>
        <taxon>Eukaryota</taxon>
        <taxon>Viridiplantae</taxon>
        <taxon>Streptophyta</taxon>
        <taxon>Embryophyta</taxon>
        <taxon>Tracheophyta</taxon>
        <taxon>Spermatophyta</taxon>
        <taxon>Magnoliopsida</taxon>
        <taxon>eudicotyledons</taxon>
        <taxon>Gunneridae</taxon>
        <taxon>Pentapetalae</taxon>
        <taxon>rosids</taxon>
        <taxon>malvids</taxon>
        <taxon>Malvales</taxon>
        <taxon>Malvaceae</taxon>
        <taxon>Malvoideae</taxon>
        <taxon>Gossypium</taxon>
    </lineage>
</organism>
<name>A0A0B0NUK5_GOSAR</name>
<dbReference type="Proteomes" id="UP000032142">
    <property type="component" value="Unassembled WGS sequence"/>
</dbReference>
<evidence type="ECO:0000313" key="2">
    <source>
        <dbReference type="Proteomes" id="UP000032142"/>
    </source>
</evidence>
<protein>
    <submittedName>
        <fullName evidence="1">Uncharacterized protein</fullName>
    </submittedName>
</protein>
<keyword evidence="2" id="KW-1185">Reference proteome</keyword>
<dbReference type="EMBL" id="KN405848">
    <property type="protein sequence ID" value="KHG16282.1"/>
    <property type="molecule type" value="Genomic_DNA"/>
</dbReference>
<gene>
    <name evidence="1" type="ORF">F383_23150</name>
</gene>
<reference evidence="2" key="1">
    <citation type="submission" date="2014-09" db="EMBL/GenBank/DDBJ databases">
        <authorList>
            <person name="Mudge J."/>
            <person name="Ramaraj T."/>
            <person name="Lindquist I.E."/>
            <person name="Bharti A.K."/>
            <person name="Sundararajan A."/>
            <person name="Cameron C.T."/>
            <person name="Woodward J.E."/>
            <person name="May G.D."/>
            <person name="Brubaker C."/>
            <person name="Broadhvest J."/>
            <person name="Wilkins T.A."/>
        </authorList>
    </citation>
    <scope>NUCLEOTIDE SEQUENCE</scope>
    <source>
        <strain evidence="2">cv. AKA8401</strain>
    </source>
</reference>
<evidence type="ECO:0000313" key="1">
    <source>
        <dbReference type="EMBL" id="KHG16282.1"/>
    </source>
</evidence>
<dbReference type="AlphaFoldDB" id="A0A0B0NUK5"/>